<accession>A0A6B8W401</accession>
<dbReference type="PANTHER" id="PTHR36302">
    <property type="entry name" value="BLR7088 PROTEIN"/>
    <property type="match status" value="1"/>
</dbReference>
<keyword evidence="3" id="KW-1185">Reference proteome</keyword>
<dbReference type="AlphaFoldDB" id="A0A6B8W401"/>
<dbReference type="KEGG" id="ckw:CKALI_06445"/>
<name>A0A6B8W401_9CORY</name>
<dbReference type="InterPro" id="IPR058248">
    <property type="entry name" value="Lxx211020-like"/>
</dbReference>
<evidence type="ECO:0000256" key="1">
    <source>
        <dbReference type="SAM" id="SignalP"/>
    </source>
</evidence>
<dbReference type="EMBL" id="CP046452">
    <property type="protein sequence ID" value="QGU02158.1"/>
    <property type="molecule type" value="Genomic_DNA"/>
</dbReference>
<dbReference type="PROSITE" id="PS51257">
    <property type="entry name" value="PROKAR_LIPOPROTEIN"/>
    <property type="match status" value="1"/>
</dbReference>
<keyword evidence="1" id="KW-0732">Signal</keyword>
<protein>
    <recommendedName>
        <fullName evidence="4">Copper chaperone PCu(A)C</fullName>
    </recommendedName>
</protein>
<dbReference type="Proteomes" id="UP000427071">
    <property type="component" value="Chromosome"/>
</dbReference>
<dbReference type="RefSeq" id="WP_156192506.1">
    <property type="nucleotide sequence ID" value="NZ_CP046452.1"/>
</dbReference>
<reference evidence="3" key="1">
    <citation type="submission" date="2019-11" db="EMBL/GenBank/DDBJ databases">
        <title>Complete genome sequence of Corynebacterium kalinowskii 1959, a novel Corynebacterium species isolated from soil of a small paddock in Vilsendorf, Germany.</title>
        <authorList>
            <person name="Schaffert L."/>
            <person name="Ruwe M."/>
            <person name="Milse J."/>
            <person name="Hanuschka K."/>
            <person name="Ortseifen V."/>
            <person name="Droste J."/>
            <person name="Brandt D."/>
            <person name="Schlueter L."/>
            <person name="Kutter Y."/>
            <person name="Vinke S."/>
            <person name="Viehoefer P."/>
            <person name="Jacob L."/>
            <person name="Luebke N.-C."/>
            <person name="Schulte-Berndt E."/>
            <person name="Hain C."/>
            <person name="Linder M."/>
            <person name="Schmidt P."/>
            <person name="Wollenschlaeger L."/>
            <person name="Luttermann T."/>
            <person name="Thieme E."/>
            <person name="Hassa J."/>
            <person name="Haak M."/>
            <person name="Wittchen M."/>
            <person name="Mentz A."/>
            <person name="Persicke M."/>
            <person name="Busche T."/>
            <person name="Ruckert C."/>
        </authorList>
    </citation>
    <scope>NUCLEOTIDE SEQUENCE [LARGE SCALE GENOMIC DNA]</scope>
    <source>
        <strain evidence="3">1959</strain>
    </source>
</reference>
<dbReference type="InterPro" id="IPR007410">
    <property type="entry name" value="LpqE-like"/>
</dbReference>
<evidence type="ECO:0008006" key="4">
    <source>
        <dbReference type="Google" id="ProtNLM"/>
    </source>
</evidence>
<dbReference type="InterPro" id="IPR036182">
    <property type="entry name" value="PCuAC_sf"/>
</dbReference>
<evidence type="ECO:0000313" key="2">
    <source>
        <dbReference type="EMBL" id="QGU02158.1"/>
    </source>
</evidence>
<organism evidence="2 3">
    <name type="scientific">Corynebacterium kalinowskii</name>
    <dbReference type="NCBI Taxonomy" id="2675216"/>
    <lineage>
        <taxon>Bacteria</taxon>
        <taxon>Bacillati</taxon>
        <taxon>Actinomycetota</taxon>
        <taxon>Actinomycetes</taxon>
        <taxon>Mycobacteriales</taxon>
        <taxon>Corynebacteriaceae</taxon>
        <taxon>Corynebacterium</taxon>
    </lineage>
</organism>
<feature type="chain" id="PRO_5039575969" description="Copper chaperone PCu(A)C" evidence="1">
    <location>
        <begin position="26"/>
        <end position="200"/>
    </location>
</feature>
<gene>
    <name evidence="2" type="ORF">CKALI_06445</name>
</gene>
<proteinExistence type="predicted"/>
<dbReference type="Gene3D" id="2.60.40.1890">
    <property type="entry name" value="PCu(A)C copper chaperone"/>
    <property type="match status" value="1"/>
</dbReference>
<dbReference type="Pfam" id="PF04314">
    <property type="entry name" value="PCuAC"/>
    <property type="match status" value="1"/>
</dbReference>
<evidence type="ECO:0000313" key="3">
    <source>
        <dbReference type="Proteomes" id="UP000427071"/>
    </source>
</evidence>
<dbReference type="SUPFAM" id="SSF110087">
    <property type="entry name" value="DR1885-like metal-binding protein"/>
    <property type="match status" value="1"/>
</dbReference>
<sequence length="200" mass="20798">MNASFKKISTIAVAALTAASLTACANSQKDSESKVETATSVEKQATSATKAAADQQGDVAFVDTFVKAKPADKDMTGIFGNLKNNTKEDIKIESFTTDTNAGKYEIHEVVNGVMQLKPGGITIPAGGEYLLKPGGDHLMIMDINDPIEAGSKVKVTLNFSNGDSVTVDSEVRTIASGMENYGANGGVMGDSGMTSAPAMH</sequence>
<dbReference type="PANTHER" id="PTHR36302:SF1">
    <property type="entry name" value="COPPER CHAPERONE PCU(A)C"/>
    <property type="match status" value="1"/>
</dbReference>
<feature type="signal peptide" evidence="1">
    <location>
        <begin position="1"/>
        <end position="25"/>
    </location>
</feature>